<evidence type="ECO:0000313" key="4">
    <source>
        <dbReference type="Proteomes" id="UP000635606"/>
    </source>
</evidence>
<feature type="signal peptide" evidence="1">
    <location>
        <begin position="1"/>
        <end position="28"/>
    </location>
</feature>
<dbReference type="AlphaFoldDB" id="A0A8J4A605"/>
<accession>A0A8J4A605</accession>
<comment type="caution">
    <text evidence="3">The sequence shown here is derived from an EMBL/GenBank/DDBJ whole genome shotgun (WGS) entry which is preliminary data.</text>
</comment>
<gene>
    <name evidence="3" type="ORF">Voc01_097750</name>
</gene>
<dbReference type="SMART" id="SM00108">
    <property type="entry name" value="B_lectin"/>
    <property type="match status" value="1"/>
</dbReference>
<sequence>MRGVVTRISMVLVMLAGVVFFAATPAAAADAIVRGGKTWLRGAETISPNGRTGFELTTGGIFVVWHDLPRNIVWASNRGTGVRGTFQTDGNLVIYNSGGQAVWDSGTWQGPCPVIRTCTLHVQDDGNVVIYDPLNFPMWNTGTWRR</sequence>
<evidence type="ECO:0000256" key="1">
    <source>
        <dbReference type="SAM" id="SignalP"/>
    </source>
</evidence>
<keyword evidence="4" id="KW-1185">Reference proteome</keyword>
<reference evidence="3" key="1">
    <citation type="submission" date="2021-01" db="EMBL/GenBank/DDBJ databases">
        <title>Whole genome shotgun sequence of Virgisporangium ochraceum NBRC 16418.</title>
        <authorList>
            <person name="Komaki H."/>
            <person name="Tamura T."/>
        </authorList>
    </citation>
    <scope>NUCLEOTIDE SEQUENCE</scope>
    <source>
        <strain evidence="3">NBRC 16418</strain>
    </source>
</reference>
<feature type="chain" id="PRO_5035188723" description="Bulb-type lectin domain-containing protein" evidence="1">
    <location>
        <begin position="29"/>
        <end position="146"/>
    </location>
</feature>
<dbReference type="SUPFAM" id="SSF51110">
    <property type="entry name" value="alpha-D-mannose-specific plant lectins"/>
    <property type="match status" value="1"/>
</dbReference>
<organism evidence="3 4">
    <name type="scientific">Virgisporangium ochraceum</name>
    <dbReference type="NCBI Taxonomy" id="65505"/>
    <lineage>
        <taxon>Bacteria</taxon>
        <taxon>Bacillati</taxon>
        <taxon>Actinomycetota</taxon>
        <taxon>Actinomycetes</taxon>
        <taxon>Micromonosporales</taxon>
        <taxon>Micromonosporaceae</taxon>
        <taxon>Virgisporangium</taxon>
    </lineage>
</organism>
<dbReference type="InterPro" id="IPR036426">
    <property type="entry name" value="Bulb-type_lectin_dom_sf"/>
</dbReference>
<dbReference type="Proteomes" id="UP000635606">
    <property type="component" value="Unassembled WGS sequence"/>
</dbReference>
<keyword evidence="1" id="KW-0732">Signal</keyword>
<evidence type="ECO:0000313" key="3">
    <source>
        <dbReference type="EMBL" id="GIJ74858.1"/>
    </source>
</evidence>
<name>A0A8J4A605_9ACTN</name>
<protein>
    <recommendedName>
        <fullName evidence="2">Bulb-type lectin domain-containing protein</fullName>
    </recommendedName>
</protein>
<dbReference type="PROSITE" id="PS50927">
    <property type="entry name" value="BULB_LECTIN"/>
    <property type="match status" value="1"/>
</dbReference>
<dbReference type="EMBL" id="BOPH01000145">
    <property type="protein sequence ID" value="GIJ74858.1"/>
    <property type="molecule type" value="Genomic_DNA"/>
</dbReference>
<evidence type="ECO:0000259" key="2">
    <source>
        <dbReference type="PROSITE" id="PS50927"/>
    </source>
</evidence>
<proteinExistence type="predicted"/>
<feature type="domain" description="Bulb-type lectin" evidence="2">
    <location>
        <begin position="30"/>
        <end position="143"/>
    </location>
</feature>
<dbReference type="Gene3D" id="2.90.10.10">
    <property type="entry name" value="Bulb-type lectin domain"/>
    <property type="match status" value="1"/>
</dbReference>
<dbReference type="InterPro" id="IPR001480">
    <property type="entry name" value="Bulb-type_lectin_dom"/>
</dbReference>